<proteinExistence type="predicted"/>
<reference evidence="2" key="1">
    <citation type="submission" date="2020-05" db="EMBL/GenBank/DDBJ databases">
        <title>Mycena genomes resolve the evolution of fungal bioluminescence.</title>
        <authorList>
            <person name="Tsai I.J."/>
        </authorList>
    </citation>
    <scope>NUCLEOTIDE SEQUENCE</scope>
    <source>
        <strain evidence="2">110903Hualien_Pintung</strain>
    </source>
</reference>
<dbReference type="PANTHER" id="PTHR38705">
    <property type="entry name" value="PROTEIN RDS1"/>
    <property type="match status" value="1"/>
</dbReference>
<sequence>MKLALAIASISIANLAVALPTKRGDVYSLNLALQLEHLQNAFFKQALDQFTESAFVDAGEPQWLHGRLEQMSDHDASHQTFLSTALKTAGAPAMASCEFAFSFTDPRSVVDQAVVLKQFSVAATNGLVRVLDNRDYAAVVSSMMGTEARHSAWLSSAVQQRSPWSTAFETALGPRQSYSMLLSYAKSCPTDNKSLKPFPTLALNAVQAGQPASVAFTAPDAPDRQLFAAFINGAAAPVFVPLEESNTKVKVPENLFGFVYVVITSDGGRWDDDVTVAGPILLERSFNAEGQTV</sequence>
<dbReference type="AlphaFoldDB" id="A0A8H6SUZ1"/>
<accession>A0A8H6SUZ1</accession>
<keyword evidence="1" id="KW-0732">Signal</keyword>
<dbReference type="PANTHER" id="PTHR38705:SF1">
    <property type="entry name" value="PROTEIN RDS1"/>
    <property type="match status" value="1"/>
</dbReference>
<evidence type="ECO:0000313" key="2">
    <source>
        <dbReference type="EMBL" id="KAF7305753.1"/>
    </source>
</evidence>
<dbReference type="OrthoDB" id="1001765at2759"/>
<feature type="signal peptide" evidence="1">
    <location>
        <begin position="1"/>
        <end position="18"/>
    </location>
</feature>
<comment type="caution">
    <text evidence="2">The sequence shown here is derived from an EMBL/GenBank/DDBJ whole genome shotgun (WGS) entry which is preliminary data.</text>
</comment>
<keyword evidence="3" id="KW-1185">Reference proteome</keyword>
<protein>
    <submittedName>
        <fullName evidence="2">Uncharacterized protein</fullName>
    </submittedName>
</protein>
<evidence type="ECO:0000313" key="3">
    <source>
        <dbReference type="Proteomes" id="UP000613580"/>
    </source>
</evidence>
<dbReference type="InterPro" id="IPR009078">
    <property type="entry name" value="Ferritin-like_SF"/>
</dbReference>
<dbReference type="Proteomes" id="UP000613580">
    <property type="component" value="Unassembled WGS sequence"/>
</dbReference>
<dbReference type="Pfam" id="PF13668">
    <property type="entry name" value="Ferritin_2"/>
    <property type="match status" value="1"/>
</dbReference>
<dbReference type="EMBL" id="JACAZE010000009">
    <property type="protein sequence ID" value="KAF7305753.1"/>
    <property type="molecule type" value="Genomic_DNA"/>
</dbReference>
<organism evidence="2 3">
    <name type="scientific">Mycena chlorophos</name>
    <name type="common">Agaric fungus</name>
    <name type="synonym">Agaricus chlorophos</name>
    <dbReference type="NCBI Taxonomy" id="658473"/>
    <lineage>
        <taxon>Eukaryota</taxon>
        <taxon>Fungi</taxon>
        <taxon>Dikarya</taxon>
        <taxon>Basidiomycota</taxon>
        <taxon>Agaricomycotina</taxon>
        <taxon>Agaricomycetes</taxon>
        <taxon>Agaricomycetidae</taxon>
        <taxon>Agaricales</taxon>
        <taxon>Marasmiineae</taxon>
        <taxon>Mycenaceae</taxon>
        <taxon>Mycena</taxon>
    </lineage>
</organism>
<dbReference type="InterPro" id="IPR039254">
    <property type="entry name" value="Rds1"/>
</dbReference>
<dbReference type="SUPFAM" id="SSF47240">
    <property type="entry name" value="Ferritin-like"/>
    <property type="match status" value="1"/>
</dbReference>
<gene>
    <name evidence="2" type="ORF">HMN09_00728900</name>
</gene>
<name>A0A8H6SUZ1_MYCCL</name>
<feature type="chain" id="PRO_5034949957" evidence="1">
    <location>
        <begin position="19"/>
        <end position="293"/>
    </location>
</feature>
<evidence type="ECO:0000256" key="1">
    <source>
        <dbReference type="SAM" id="SignalP"/>
    </source>
</evidence>